<feature type="compositionally biased region" description="Pro residues" evidence="2">
    <location>
        <begin position="567"/>
        <end position="576"/>
    </location>
</feature>
<dbReference type="EMBL" id="BQNB010017944">
    <property type="protein sequence ID" value="GJT68952.1"/>
    <property type="molecule type" value="Genomic_DNA"/>
</dbReference>
<protein>
    <submittedName>
        <fullName evidence="3">Uncharacterized protein</fullName>
    </submittedName>
</protein>
<reference evidence="3" key="2">
    <citation type="submission" date="2022-01" db="EMBL/GenBank/DDBJ databases">
        <authorList>
            <person name="Yamashiro T."/>
            <person name="Shiraishi A."/>
            <person name="Satake H."/>
            <person name="Nakayama K."/>
        </authorList>
    </citation>
    <scope>NUCLEOTIDE SEQUENCE</scope>
</reference>
<comment type="caution">
    <text evidence="3">The sequence shown here is derived from an EMBL/GenBank/DDBJ whole genome shotgun (WGS) entry which is preliminary data.</text>
</comment>
<feature type="compositionally biased region" description="Pro residues" evidence="2">
    <location>
        <begin position="765"/>
        <end position="776"/>
    </location>
</feature>
<accession>A0ABQ5G1U9</accession>
<dbReference type="Proteomes" id="UP001151760">
    <property type="component" value="Unassembled WGS sequence"/>
</dbReference>
<evidence type="ECO:0000313" key="3">
    <source>
        <dbReference type="EMBL" id="GJT68952.1"/>
    </source>
</evidence>
<evidence type="ECO:0000256" key="1">
    <source>
        <dbReference type="SAM" id="Coils"/>
    </source>
</evidence>
<gene>
    <name evidence="3" type="ORF">Tco_1028238</name>
</gene>
<feature type="region of interest" description="Disordered" evidence="2">
    <location>
        <begin position="554"/>
        <end position="583"/>
    </location>
</feature>
<proteinExistence type="predicted"/>
<keyword evidence="4" id="KW-1185">Reference proteome</keyword>
<keyword evidence="1" id="KW-0175">Coiled coil</keyword>
<organism evidence="3 4">
    <name type="scientific">Tanacetum coccineum</name>
    <dbReference type="NCBI Taxonomy" id="301880"/>
    <lineage>
        <taxon>Eukaryota</taxon>
        <taxon>Viridiplantae</taxon>
        <taxon>Streptophyta</taxon>
        <taxon>Embryophyta</taxon>
        <taxon>Tracheophyta</taxon>
        <taxon>Spermatophyta</taxon>
        <taxon>Magnoliopsida</taxon>
        <taxon>eudicotyledons</taxon>
        <taxon>Gunneridae</taxon>
        <taxon>Pentapetalae</taxon>
        <taxon>asterids</taxon>
        <taxon>campanulids</taxon>
        <taxon>Asterales</taxon>
        <taxon>Asteraceae</taxon>
        <taxon>Asteroideae</taxon>
        <taxon>Anthemideae</taxon>
        <taxon>Anthemidinae</taxon>
        <taxon>Tanacetum</taxon>
    </lineage>
</organism>
<reference evidence="3" key="1">
    <citation type="journal article" date="2022" name="Int. J. Mol. Sci.">
        <title>Draft Genome of Tanacetum Coccineum: Genomic Comparison of Closely Related Tanacetum-Family Plants.</title>
        <authorList>
            <person name="Yamashiro T."/>
            <person name="Shiraishi A."/>
            <person name="Nakayama K."/>
            <person name="Satake H."/>
        </authorList>
    </citation>
    <scope>NUCLEOTIDE SEQUENCE</scope>
</reference>
<feature type="coiled-coil region" evidence="1">
    <location>
        <begin position="688"/>
        <end position="715"/>
    </location>
</feature>
<name>A0ABQ5G1U9_9ASTR</name>
<evidence type="ECO:0000256" key="2">
    <source>
        <dbReference type="SAM" id="MobiDB-lite"/>
    </source>
</evidence>
<feature type="region of interest" description="Disordered" evidence="2">
    <location>
        <begin position="744"/>
        <end position="776"/>
    </location>
</feature>
<evidence type="ECO:0000313" key="4">
    <source>
        <dbReference type="Proteomes" id="UP001151760"/>
    </source>
</evidence>
<sequence length="776" mass="85011">MVLWPSGQEGYFESIRNHLEDVEAGCDNADMDLLAFIQVADPTKVKVGEREHAEREAKLLDSTVWRVVPLLPVASARVDSELEASVDRLFDEGGSADKRDFAAGCGQETETELVTGVMIKLKRDHKTSTGAATGGKSPSVLKELLASSMLNVEVGIAAVATLPLVTSSVSATLEHESGVPTDSITGLNLRTIGASERYAVVPSVMTEVVVTSHAVNVPLVPKTGTKMRNMDYHHLFTEFNVGTARQACLNAKVRMRTEYCLSERKRLESECEKQAGLLKAKDDEAENLKAQLLLKETEAAKAARLRAQVSAAEATEKMHATEIDGLKQRNVALENEKDSLDGKVIEIQSSVAAKGLEVKDLNVAVSSLRSQNDGLVDQVHALETTCSSLCDQVSRYERLKEQIEEFQDAQMNIVNDKVATLDADLLEMALHLEDKFYPHLLTTISGRRWLLTHDLKLAVVKCLNSQEYLSALGAAISRAIKKGMQDRLSAGIDHGKEGRSLADVVAYNPAAEADYNSALQRLREVARRVSDYFSSYLVIFAESLKDLDEDLEVEAEEDAPLTATPPVGSPITPPPLSESSSDTKAAASIVVDGALEMPPAGNTYEVGGPSSVSPFPPFYLHGREIVRLDDNTELLLSNVKYLERCEKKRKAEIEANSSEIRKVKKCMNEFGQELGNEMQFSNLVENRVTKLEDQDQEKTEEMKKMKKRLKTLETNYALVLSGRDEWKKAFYNLQAWVSERFGRGAMDAHPGDGVDGSAACGESQPPKPPGSPSSSQ</sequence>